<protein>
    <recommendedName>
        <fullName evidence="4">Zygote-specific protein</fullName>
    </recommendedName>
</protein>
<dbReference type="Proteomes" id="UP000800036">
    <property type="component" value="Unassembled WGS sequence"/>
</dbReference>
<dbReference type="AlphaFoldDB" id="A0A6A5V8D7"/>
<keyword evidence="3" id="KW-1185">Reference proteome</keyword>
<dbReference type="EMBL" id="ML976684">
    <property type="protein sequence ID" value="KAF1972950.1"/>
    <property type="molecule type" value="Genomic_DNA"/>
</dbReference>
<name>A0A6A5V8D7_9PLEO</name>
<evidence type="ECO:0000313" key="2">
    <source>
        <dbReference type="EMBL" id="KAF1972950.1"/>
    </source>
</evidence>
<sequence length="82" mass="7761">MRFHTIAATAMVALAGTTAAGPIGYGICQAGCSAVVVACYSAAGFTFGTVAAAAAPAAIAACNTAYGTCQAACAAVLLSPTL</sequence>
<evidence type="ECO:0008006" key="4">
    <source>
        <dbReference type="Google" id="ProtNLM"/>
    </source>
</evidence>
<dbReference type="PANTHER" id="PTHR37475">
    <property type="entry name" value="ZYGOTE-SPECIFIC CLASS V COPY B GENE PROTEIN"/>
    <property type="match status" value="1"/>
</dbReference>
<evidence type="ECO:0000256" key="1">
    <source>
        <dbReference type="SAM" id="SignalP"/>
    </source>
</evidence>
<organism evidence="2 3">
    <name type="scientific">Bimuria novae-zelandiae CBS 107.79</name>
    <dbReference type="NCBI Taxonomy" id="1447943"/>
    <lineage>
        <taxon>Eukaryota</taxon>
        <taxon>Fungi</taxon>
        <taxon>Dikarya</taxon>
        <taxon>Ascomycota</taxon>
        <taxon>Pezizomycotina</taxon>
        <taxon>Dothideomycetes</taxon>
        <taxon>Pleosporomycetidae</taxon>
        <taxon>Pleosporales</taxon>
        <taxon>Massarineae</taxon>
        <taxon>Didymosphaeriaceae</taxon>
        <taxon>Bimuria</taxon>
    </lineage>
</organism>
<feature type="signal peptide" evidence="1">
    <location>
        <begin position="1"/>
        <end position="19"/>
    </location>
</feature>
<proteinExistence type="predicted"/>
<keyword evidence="1" id="KW-0732">Signal</keyword>
<dbReference type="PANTHER" id="PTHR37475:SF1">
    <property type="entry name" value="ZYGOTE-SPECIFIC PROTEIN"/>
    <property type="match status" value="1"/>
</dbReference>
<accession>A0A6A5V8D7</accession>
<reference evidence="2" key="1">
    <citation type="journal article" date="2020" name="Stud. Mycol.">
        <title>101 Dothideomycetes genomes: a test case for predicting lifestyles and emergence of pathogens.</title>
        <authorList>
            <person name="Haridas S."/>
            <person name="Albert R."/>
            <person name="Binder M."/>
            <person name="Bloem J."/>
            <person name="Labutti K."/>
            <person name="Salamov A."/>
            <person name="Andreopoulos B."/>
            <person name="Baker S."/>
            <person name="Barry K."/>
            <person name="Bills G."/>
            <person name="Bluhm B."/>
            <person name="Cannon C."/>
            <person name="Castanera R."/>
            <person name="Culley D."/>
            <person name="Daum C."/>
            <person name="Ezra D."/>
            <person name="Gonzalez J."/>
            <person name="Henrissat B."/>
            <person name="Kuo A."/>
            <person name="Liang C."/>
            <person name="Lipzen A."/>
            <person name="Lutzoni F."/>
            <person name="Magnuson J."/>
            <person name="Mondo S."/>
            <person name="Nolan M."/>
            <person name="Ohm R."/>
            <person name="Pangilinan J."/>
            <person name="Park H.-J."/>
            <person name="Ramirez L."/>
            <person name="Alfaro M."/>
            <person name="Sun H."/>
            <person name="Tritt A."/>
            <person name="Yoshinaga Y."/>
            <person name="Zwiers L.-H."/>
            <person name="Turgeon B."/>
            <person name="Goodwin S."/>
            <person name="Spatafora J."/>
            <person name="Crous P."/>
            <person name="Grigoriev I."/>
        </authorList>
    </citation>
    <scope>NUCLEOTIDE SEQUENCE</scope>
    <source>
        <strain evidence="2">CBS 107.79</strain>
    </source>
</reference>
<evidence type="ECO:0000313" key="3">
    <source>
        <dbReference type="Proteomes" id="UP000800036"/>
    </source>
</evidence>
<gene>
    <name evidence="2" type="ORF">BU23DRAFT_554800</name>
</gene>
<feature type="chain" id="PRO_5025407247" description="Zygote-specific protein" evidence="1">
    <location>
        <begin position="20"/>
        <end position="82"/>
    </location>
</feature>